<dbReference type="Pfam" id="PF19298">
    <property type="entry name" value="KshA_C"/>
    <property type="match status" value="1"/>
</dbReference>
<keyword evidence="11" id="KW-0472">Membrane</keyword>
<keyword evidence="5" id="KW-0001">2Fe-2S</keyword>
<dbReference type="Proteomes" id="UP000838100">
    <property type="component" value="Unassembled WGS sequence"/>
</dbReference>
<evidence type="ECO:0000256" key="13">
    <source>
        <dbReference type="ARBA" id="ARBA00025729"/>
    </source>
</evidence>
<comment type="catalytic activity">
    <reaction evidence="16">
        <text>cholesterol + NADPH + O2 + H(+) = 7-dehydrocholesterol + NADP(+) + 2 H2O</text>
        <dbReference type="Rhea" id="RHEA:45024"/>
        <dbReference type="ChEBI" id="CHEBI:15377"/>
        <dbReference type="ChEBI" id="CHEBI:15378"/>
        <dbReference type="ChEBI" id="CHEBI:15379"/>
        <dbReference type="ChEBI" id="CHEBI:16113"/>
        <dbReference type="ChEBI" id="CHEBI:17759"/>
        <dbReference type="ChEBI" id="CHEBI:57783"/>
        <dbReference type="ChEBI" id="CHEBI:58349"/>
        <dbReference type="EC" id="1.14.19.21"/>
    </reaction>
    <physiologicalReaction direction="left-to-right" evidence="16">
        <dbReference type="Rhea" id="RHEA:45025"/>
    </physiologicalReaction>
</comment>
<dbReference type="GO" id="GO:0016491">
    <property type="term" value="F:oxidoreductase activity"/>
    <property type="evidence" value="ECO:0007669"/>
    <property type="project" value="UniProtKB-KW"/>
</dbReference>
<keyword evidence="6" id="KW-0479">Metal-binding</keyword>
<organism evidence="18 19">
    <name type="scientific">Sinobacterium norvegicum</name>
    <dbReference type="NCBI Taxonomy" id="1641715"/>
    <lineage>
        <taxon>Bacteria</taxon>
        <taxon>Pseudomonadati</taxon>
        <taxon>Pseudomonadota</taxon>
        <taxon>Gammaproteobacteria</taxon>
        <taxon>Cellvibrionales</taxon>
        <taxon>Spongiibacteraceae</taxon>
        <taxon>Sinobacterium</taxon>
    </lineage>
</organism>
<dbReference type="Gene3D" id="2.102.10.10">
    <property type="entry name" value="Rieske [2Fe-2S] iron-sulphur domain"/>
    <property type="match status" value="1"/>
</dbReference>
<evidence type="ECO:0000256" key="9">
    <source>
        <dbReference type="ARBA" id="ARBA00023004"/>
    </source>
</evidence>
<dbReference type="InterPro" id="IPR036922">
    <property type="entry name" value="Rieske_2Fe-2S_sf"/>
</dbReference>
<sequence>MTQPRYKFPVPYGWYGIGFTGDLAIGDVKPLKYFGQDIVLYRGEDGVARVSEAFCPHLGAHLGHGGEVVGDNIRCPFHHWQFDGEGKIDSIPYAKNIPPKAAGKKCLFQYPVVEANRVIWAWYHPDRVEPLFDVVKHPELEEQGDDWTEFKTYNWTINTTVQETAENAADLAHFLYVHNSDTMPEGEVVYDGAQRAARFEMMTPAMNADGSMSETEFTPSVLETANNGPGQTWQTFSGIFYTMMVGLITPIDSQTMSMTFAFTQRKEQSEMQQVMADGMNEQIASGVEDDIPIWEHKIYQEDPILCDGDGPIAQYRKWFKRFYTDGDKEKIISAA</sequence>
<dbReference type="InterPro" id="IPR017941">
    <property type="entry name" value="Rieske_2Fe-2S"/>
</dbReference>
<evidence type="ECO:0000256" key="6">
    <source>
        <dbReference type="ARBA" id="ARBA00022723"/>
    </source>
</evidence>
<evidence type="ECO:0000313" key="18">
    <source>
        <dbReference type="EMBL" id="CAH0993104.1"/>
    </source>
</evidence>
<evidence type="ECO:0000256" key="7">
    <source>
        <dbReference type="ARBA" id="ARBA00022989"/>
    </source>
</evidence>
<keyword evidence="9" id="KW-0408">Iron</keyword>
<feature type="domain" description="Rieske" evidence="17">
    <location>
        <begin position="14"/>
        <end position="121"/>
    </location>
</feature>
<evidence type="ECO:0000256" key="15">
    <source>
        <dbReference type="ARBA" id="ARBA00047853"/>
    </source>
</evidence>
<keyword evidence="8 18" id="KW-0560">Oxidoreductase</keyword>
<dbReference type="PANTHER" id="PTHR21266:SF32">
    <property type="entry name" value="CHOLESTEROL 7-DESATURASE NVD"/>
    <property type="match status" value="1"/>
</dbReference>
<proteinExistence type="inferred from homology"/>
<dbReference type="RefSeq" id="WP_237445785.1">
    <property type="nucleotide sequence ID" value="NZ_CAKLPX010000004.1"/>
</dbReference>
<dbReference type="EMBL" id="CAKLPX010000004">
    <property type="protein sequence ID" value="CAH0993104.1"/>
    <property type="molecule type" value="Genomic_DNA"/>
</dbReference>
<dbReference type="CDD" id="cd03469">
    <property type="entry name" value="Rieske_RO_Alpha_N"/>
    <property type="match status" value="1"/>
</dbReference>
<comment type="similarity">
    <text evidence="13">Belongs to the cholesterol 7-desaturase family.</text>
</comment>
<protein>
    <recommendedName>
        <fullName evidence="14">cholesterol 7-desaturase</fullName>
        <ecNumber evidence="14">1.14.19.21</ecNumber>
    </recommendedName>
</protein>
<evidence type="ECO:0000256" key="4">
    <source>
        <dbReference type="ARBA" id="ARBA00022692"/>
    </source>
</evidence>
<evidence type="ECO:0000259" key="17">
    <source>
        <dbReference type="PROSITE" id="PS51296"/>
    </source>
</evidence>
<evidence type="ECO:0000256" key="11">
    <source>
        <dbReference type="ARBA" id="ARBA00023136"/>
    </source>
</evidence>
<gene>
    <name evidence="18" type="primary">kshA_4</name>
    <name evidence="18" type="ORF">SIN8267_03243</name>
</gene>
<dbReference type="InterPro" id="IPR050584">
    <property type="entry name" value="Cholesterol_7-desaturase"/>
</dbReference>
<dbReference type="EC" id="1.14.19.21" evidence="14"/>
<evidence type="ECO:0000256" key="14">
    <source>
        <dbReference type="ARBA" id="ARBA00026095"/>
    </source>
</evidence>
<dbReference type="SUPFAM" id="SSF50022">
    <property type="entry name" value="ISP domain"/>
    <property type="match status" value="1"/>
</dbReference>
<keyword evidence="7" id="KW-1133">Transmembrane helix</keyword>
<keyword evidence="10" id="KW-0411">Iron-sulfur</keyword>
<comment type="cofactor">
    <cofactor evidence="1">
        <name>Fe cation</name>
        <dbReference type="ChEBI" id="CHEBI:24875"/>
    </cofactor>
</comment>
<evidence type="ECO:0000256" key="8">
    <source>
        <dbReference type="ARBA" id="ARBA00023002"/>
    </source>
</evidence>
<evidence type="ECO:0000256" key="16">
    <source>
        <dbReference type="ARBA" id="ARBA00049548"/>
    </source>
</evidence>
<evidence type="ECO:0000256" key="10">
    <source>
        <dbReference type="ARBA" id="ARBA00023014"/>
    </source>
</evidence>
<dbReference type="PANTHER" id="PTHR21266">
    <property type="entry name" value="IRON-SULFUR DOMAIN CONTAINING PROTEIN"/>
    <property type="match status" value="1"/>
</dbReference>
<keyword evidence="19" id="KW-1185">Reference proteome</keyword>
<comment type="pathway">
    <text evidence="3">Hormone biosynthesis.</text>
</comment>
<comment type="pathway">
    <text evidence="12">Steroid hormone biosynthesis; dafachronic acid biosynthesis.</text>
</comment>
<dbReference type="PROSITE" id="PS51296">
    <property type="entry name" value="RIESKE"/>
    <property type="match status" value="1"/>
</dbReference>
<evidence type="ECO:0000256" key="3">
    <source>
        <dbReference type="ARBA" id="ARBA00004972"/>
    </source>
</evidence>
<keyword evidence="4" id="KW-0812">Transmembrane</keyword>
<evidence type="ECO:0000313" key="19">
    <source>
        <dbReference type="Proteomes" id="UP000838100"/>
    </source>
</evidence>
<evidence type="ECO:0000256" key="12">
    <source>
        <dbReference type="ARBA" id="ARBA00025712"/>
    </source>
</evidence>
<comment type="subcellular location">
    <subcellularLocation>
        <location evidence="2">Membrane</location>
    </subcellularLocation>
</comment>
<dbReference type="SUPFAM" id="SSF55961">
    <property type="entry name" value="Bet v1-like"/>
    <property type="match status" value="1"/>
</dbReference>
<evidence type="ECO:0000256" key="1">
    <source>
        <dbReference type="ARBA" id="ARBA00001962"/>
    </source>
</evidence>
<comment type="caution">
    <text evidence="18">The sequence shown here is derived from an EMBL/GenBank/DDBJ whole genome shotgun (WGS) entry which is preliminary data.</text>
</comment>
<dbReference type="Gene3D" id="3.90.380.10">
    <property type="entry name" value="Naphthalene 1,2-dioxygenase Alpha Subunit, Chain A, domain 1"/>
    <property type="match status" value="1"/>
</dbReference>
<dbReference type="InterPro" id="IPR045605">
    <property type="entry name" value="KshA-like_C"/>
</dbReference>
<reference evidence="18" key="1">
    <citation type="submission" date="2021-12" db="EMBL/GenBank/DDBJ databases">
        <authorList>
            <person name="Rodrigo-Torres L."/>
            <person name="Arahal R. D."/>
            <person name="Lucena T."/>
        </authorList>
    </citation>
    <scope>NUCLEOTIDE SEQUENCE</scope>
    <source>
        <strain evidence="18">CECT 8267</strain>
    </source>
</reference>
<evidence type="ECO:0000256" key="5">
    <source>
        <dbReference type="ARBA" id="ARBA00022714"/>
    </source>
</evidence>
<dbReference type="Pfam" id="PF00355">
    <property type="entry name" value="Rieske"/>
    <property type="match status" value="1"/>
</dbReference>
<accession>A0ABN8EL50</accession>
<comment type="catalytic activity">
    <reaction evidence="15">
        <text>cholesterol + NADH + O2 + H(+) = 7-dehydrocholesterol + NAD(+) + 2 H2O</text>
        <dbReference type="Rhea" id="RHEA:51644"/>
        <dbReference type="ChEBI" id="CHEBI:15377"/>
        <dbReference type="ChEBI" id="CHEBI:15378"/>
        <dbReference type="ChEBI" id="CHEBI:15379"/>
        <dbReference type="ChEBI" id="CHEBI:16113"/>
        <dbReference type="ChEBI" id="CHEBI:17759"/>
        <dbReference type="ChEBI" id="CHEBI:57540"/>
        <dbReference type="ChEBI" id="CHEBI:57945"/>
        <dbReference type="EC" id="1.14.19.21"/>
    </reaction>
    <physiologicalReaction direction="left-to-right" evidence="15">
        <dbReference type="Rhea" id="RHEA:51645"/>
    </physiologicalReaction>
</comment>
<name>A0ABN8EL50_9GAMM</name>
<evidence type="ECO:0000256" key="2">
    <source>
        <dbReference type="ARBA" id="ARBA00004370"/>
    </source>
</evidence>